<dbReference type="OMA" id="IKFMMRA"/>
<dbReference type="GO" id="GO:0030015">
    <property type="term" value="C:CCR4-NOT core complex"/>
    <property type="evidence" value="ECO:0007669"/>
    <property type="project" value="EnsemblFungi"/>
</dbReference>
<protein>
    <recommendedName>
        <fullName evidence="5">poly(A)-specific ribonuclease</fullName>
        <ecNumber evidence="5">3.1.13.4</ecNumber>
    </recommendedName>
</protein>
<gene>
    <name evidence="15" type="ORF">VICG_00171</name>
</gene>
<dbReference type="InterPro" id="IPR039637">
    <property type="entry name" value="CNOT7/CNOT8/Pop2"/>
</dbReference>
<dbReference type="OrthoDB" id="1164111at2759"/>
<dbReference type="FunCoup" id="L2GPT7">
    <property type="interactions" value="194"/>
</dbReference>
<keyword evidence="8" id="KW-0479">Metal-binding</keyword>
<comment type="catalytic activity">
    <reaction evidence="1">
        <text>Exonucleolytic cleavage of poly(A) to 5'-AMP.</text>
        <dbReference type="EC" id="3.1.13.4"/>
    </reaction>
</comment>
<dbReference type="GO" id="GO:0003723">
    <property type="term" value="F:RNA binding"/>
    <property type="evidence" value="ECO:0007669"/>
    <property type="project" value="UniProtKB-KW"/>
</dbReference>
<organism evidence="15 16">
    <name type="scientific">Vittaforma corneae (strain ATCC 50505)</name>
    <name type="common">Microsporidian parasite</name>
    <name type="synonym">Nosema corneum</name>
    <dbReference type="NCBI Taxonomy" id="993615"/>
    <lineage>
        <taxon>Eukaryota</taxon>
        <taxon>Fungi</taxon>
        <taxon>Fungi incertae sedis</taxon>
        <taxon>Microsporidia</taxon>
        <taxon>Nosematidae</taxon>
        <taxon>Vittaforma</taxon>
    </lineage>
</organism>
<reference evidence="16" key="1">
    <citation type="submission" date="2011-05" db="EMBL/GenBank/DDBJ databases">
        <title>The genome sequence of Vittaforma corneae strain ATCC 50505.</title>
        <authorList>
            <consortium name="The Broad Institute Genome Sequencing Platform"/>
            <person name="Cuomo C."/>
            <person name="Didier E."/>
            <person name="Bowers L."/>
            <person name="Young S.K."/>
            <person name="Zeng Q."/>
            <person name="Gargeya S."/>
            <person name="Fitzgerald M."/>
            <person name="Haas B."/>
            <person name="Abouelleil A."/>
            <person name="Alvarado L."/>
            <person name="Arachchi H.M."/>
            <person name="Berlin A."/>
            <person name="Chapman S.B."/>
            <person name="Gearin G."/>
            <person name="Goldberg J."/>
            <person name="Griggs A."/>
            <person name="Gujja S."/>
            <person name="Hansen M."/>
            <person name="Heiman D."/>
            <person name="Howarth C."/>
            <person name="Larimer J."/>
            <person name="Lui A."/>
            <person name="MacDonald P.J.P."/>
            <person name="McCowen C."/>
            <person name="Montmayeur A."/>
            <person name="Murphy C."/>
            <person name="Neiman D."/>
            <person name="Pearson M."/>
            <person name="Priest M."/>
            <person name="Roberts A."/>
            <person name="Saif S."/>
            <person name="Shea T."/>
            <person name="Sisk P."/>
            <person name="Stolte C."/>
            <person name="Sykes S."/>
            <person name="Wortman J."/>
            <person name="Nusbaum C."/>
            <person name="Birren B."/>
        </authorList>
    </citation>
    <scope>NUCLEOTIDE SEQUENCE [LARGE SCALE GENOMIC DNA]</scope>
    <source>
        <strain evidence="16">ATCC 50505</strain>
    </source>
</reference>
<dbReference type="InterPro" id="IPR006941">
    <property type="entry name" value="RNase_CAF1"/>
</dbReference>
<dbReference type="HOGENOM" id="CLU_027974_0_1_1"/>
<keyword evidence="12" id="KW-0805">Transcription regulation</keyword>
<name>L2GPT7_VITCO</name>
<dbReference type="Gene3D" id="3.30.420.10">
    <property type="entry name" value="Ribonuclease H-like superfamily/Ribonuclease H"/>
    <property type="match status" value="1"/>
</dbReference>
<keyword evidence="11" id="KW-0694">RNA-binding</keyword>
<accession>L2GPT7</accession>
<keyword evidence="10" id="KW-0269">Exonuclease</keyword>
<evidence type="ECO:0000256" key="11">
    <source>
        <dbReference type="ARBA" id="ARBA00022884"/>
    </source>
</evidence>
<keyword evidence="13" id="KW-0804">Transcription</keyword>
<evidence type="ECO:0000256" key="1">
    <source>
        <dbReference type="ARBA" id="ARBA00001663"/>
    </source>
</evidence>
<dbReference type="InParanoid" id="L2GPT7"/>
<dbReference type="GO" id="GO:0046872">
    <property type="term" value="F:metal ion binding"/>
    <property type="evidence" value="ECO:0007669"/>
    <property type="project" value="UniProtKB-KW"/>
</dbReference>
<dbReference type="InterPro" id="IPR012337">
    <property type="entry name" value="RNaseH-like_sf"/>
</dbReference>
<dbReference type="GO" id="GO:0004535">
    <property type="term" value="F:poly(A)-specific ribonuclease activity"/>
    <property type="evidence" value="ECO:0007669"/>
    <property type="project" value="UniProtKB-EC"/>
</dbReference>
<evidence type="ECO:0000256" key="2">
    <source>
        <dbReference type="ARBA" id="ARBA00004123"/>
    </source>
</evidence>
<dbReference type="Proteomes" id="UP000011082">
    <property type="component" value="Unassembled WGS sequence"/>
</dbReference>
<dbReference type="RefSeq" id="XP_007603624.1">
    <property type="nucleotide sequence ID" value="XM_007603562.1"/>
</dbReference>
<evidence type="ECO:0000256" key="4">
    <source>
        <dbReference type="ARBA" id="ARBA00008372"/>
    </source>
</evidence>
<evidence type="ECO:0000256" key="12">
    <source>
        <dbReference type="ARBA" id="ARBA00023015"/>
    </source>
</evidence>
<dbReference type="GO" id="GO:0005737">
    <property type="term" value="C:cytoplasm"/>
    <property type="evidence" value="ECO:0007669"/>
    <property type="project" value="UniProtKB-SubCell"/>
</dbReference>
<comment type="similarity">
    <text evidence="4">Belongs to the CAF1 family.</text>
</comment>
<evidence type="ECO:0000256" key="10">
    <source>
        <dbReference type="ARBA" id="ARBA00022839"/>
    </source>
</evidence>
<evidence type="ECO:0000256" key="14">
    <source>
        <dbReference type="ARBA" id="ARBA00023242"/>
    </source>
</evidence>
<keyword evidence="6" id="KW-0963">Cytoplasm</keyword>
<evidence type="ECO:0000256" key="6">
    <source>
        <dbReference type="ARBA" id="ARBA00022490"/>
    </source>
</evidence>
<comment type="subcellular location">
    <subcellularLocation>
        <location evidence="3">Cytoplasm</location>
    </subcellularLocation>
    <subcellularLocation>
        <location evidence="2">Nucleus</location>
    </subcellularLocation>
</comment>
<evidence type="ECO:0000256" key="9">
    <source>
        <dbReference type="ARBA" id="ARBA00022801"/>
    </source>
</evidence>
<dbReference type="InterPro" id="IPR036397">
    <property type="entry name" value="RNaseH_sf"/>
</dbReference>
<proteinExistence type="inferred from homology"/>
<evidence type="ECO:0000256" key="5">
    <source>
        <dbReference type="ARBA" id="ARBA00012161"/>
    </source>
</evidence>
<dbReference type="PANTHER" id="PTHR10797">
    <property type="entry name" value="CCR4-NOT TRANSCRIPTION COMPLEX SUBUNIT"/>
    <property type="match status" value="1"/>
</dbReference>
<sequence>MAKADTIKNVWRDNLEEEMANIRHLIEKYNYVAMDTEFPGVVAKPLGSFKSQSSFAYQQLRFNVDMLSIIQLGISLSDENGKRPEPTHTWQFNFNFNLDTDMYSQESIELLIQAKINFKDHSRNGIDVKEFGSLLTTSGLVMSDHIIWVSFHSAYDFAYLIKILTGNAMSEKEEDFHKYMGVLFPNFYDFKFLLSSTEHSRKGLQEIANDLGVSREGTAHQAGSDALLTSMAFFKSFETVLLRDSLKSSISKLFGIEYVTDSI</sequence>
<evidence type="ECO:0000256" key="13">
    <source>
        <dbReference type="ARBA" id="ARBA00023163"/>
    </source>
</evidence>
<dbReference type="EC" id="3.1.13.4" evidence="5"/>
<evidence type="ECO:0000313" key="15">
    <source>
        <dbReference type="EMBL" id="ELA42856.1"/>
    </source>
</evidence>
<evidence type="ECO:0000256" key="3">
    <source>
        <dbReference type="ARBA" id="ARBA00004496"/>
    </source>
</evidence>
<dbReference type="STRING" id="993615.L2GPT7"/>
<dbReference type="GeneID" id="19880889"/>
<evidence type="ECO:0000313" key="16">
    <source>
        <dbReference type="Proteomes" id="UP000011082"/>
    </source>
</evidence>
<evidence type="ECO:0000256" key="7">
    <source>
        <dbReference type="ARBA" id="ARBA00022722"/>
    </source>
</evidence>
<keyword evidence="7" id="KW-0540">Nuclease</keyword>
<dbReference type="Pfam" id="PF04857">
    <property type="entry name" value="CAF1"/>
    <property type="match status" value="1"/>
</dbReference>
<dbReference type="SUPFAM" id="SSF53098">
    <property type="entry name" value="Ribonuclease H-like"/>
    <property type="match status" value="1"/>
</dbReference>
<dbReference type="AlphaFoldDB" id="L2GPT7"/>
<keyword evidence="16" id="KW-1185">Reference proteome</keyword>
<dbReference type="VEuPathDB" id="MicrosporidiaDB:VICG_00171"/>
<dbReference type="GO" id="GO:0000289">
    <property type="term" value="P:nuclear-transcribed mRNA poly(A) tail shortening"/>
    <property type="evidence" value="ECO:0007669"/>
    <property type="project" value="EnsemblFungi"/>
</dbReference>
<evidence type="ECO:0000256" key="8">
    <source>
        <dbReference type="ARBA" id="ARBA00022723"/>
    </source>
</evidence>
<keyword evidence="9" id="KW-0378">Hydrolase</keyword>
<dbReference type="GO" id="GO:0005634">
    <property type="term" value="C:nucleus"/>
    <property type="evidence" value="ECO:0007669"/>
    <property type="project" value="UniProtKB-SubCell"/>
</dbReference>
<keyword evidence="14" id="KW-0539">Nucleus</keyword>
<dbReference type="EMBL" id="JH370130">
    <property type="protein sequence ID" value="ELA42856.1"/>
    <property type="molecule type" value="Genomic_DNA"/>
</dbReference>